<organism evidence="2 3">
    <name type="scientific">Aliikangiella coralliicola</name>
    <dbReference type="NCBI Taxonomy" id="2592383"/>
    <lineage>
        <taxon>Bacteria</taxon>
        <taxon>Pseudomonadati</taxon>
        <taxon>Pseudomonadota</taxon>
        <taxon>Gammaproteobacteria</taxon>
        <taxon>Oceanospirillales</taxon>
        <taxon>Pleioneaceae</taxon>
        <taxon>Aliikangiella</taxon>
    </lineage>
</organism>
<evidence type="ECO:0000313" key="3">
    <source>
        <dbReference type="Proteomes" id="UP000315439"/>
    </source>
</evidence>
<dbReference type="RefSeq" id="WP_142933144.1">
    <property type="nucleotide sequence ID" value="NZ_ML660168.1"/>
</dbReference>
<gene>
    <name evidence="2" type="ORF">FLL46_20090</name>
</gene>
<reference evidence="2 3" key="1">
    <citation type="submission" date="2019-07" db="EMBL/GenBank/DDBJ databases">
        <title>Draft genome for Aliikangiella sp. M105.</title>
        <authorList>
            <person name="Wang G."/>
        </authorList>
    </citation>
    <scope>NUCLEOTIDE SEQUENCE [LARGE SCALE GENOMIC DNA]</scope>
    <source>
        <strain evidence="2 3">M105</strain>
    </source>
</reference>
<dbReference type="Gene3D" id="3.40.50.150">
    <property type="entry name" value="Vaccinia Virus protein VP39"/>
    <property type="match status" value="1"/>
</dbReference>
<dbReference type="GO" id="GO:0032259">
    <property type="term" value="P:methylation"/>
    <property type="evidence" value="ECO:0007669"/>
    <property type="project" value="UniProtKB-KW"/>
</dbReference>
<accession>A0A545U7L9</accession>
<dbReference type="Proteomes" id="UP000315439">
    <property type="component" value="Unassembled WGS sequence"/>
</dbReference>
<dbReference type="Pfam" id="PF13649">
    <property type="entry name" value="Methyltransf_25"/>
    <property type="match status" value="1"/>
</dbReference>
<comment type="caution">
    <text evidence="2">The sequence shown here is derived from an EMBL/GenBank/DDBJ whole genome shotgun (WGS) entry which is preliminary data.</text>
</comment>
<dbReference type="InterPro" id="IPR029063">
    <property type="entry name" value="SAM-dependent_MTases_sf"/>
</dbReference>
<dbReference type="PANTHER" id="PTHR42912">
    <property type="entry name" value="METHYLTRANSFERASE"/>
    <property type="match status" value="1"/>
</dbReference>
<evidence type="ECO:0000259" key="1">
    <source>
        <dbReference type="Pfam" id="PF13649"/>
    </source>
</evidence>
<keyword evidence="3" id="KW-1185">Reference proteome</keyword>
<protein>
    <submittedName>
        <fullName evidence="2">Methyltransferase domain-containing protein</fullName>
    </submittedName>
</protein>
<proteinExistence type="predicted"/>
<dbReference type="AlphaFoldDB" id="A0A545U7L9"/>
<dbReference type="SUPFAM" id="SSF53335">
    <property type="entry name" value="S-adenosyl-L-methionine-dependent methyltransferases"/>
    <property type="match status" value="1"/>
</dbReference>
<name>A0A545U7L9_9GAMM</name>
<dbReference type="CDD" id="cd02440">
    <property type="entry name" value="AdoMet_MTases"/>
    <property type="match status" value="1"/>
</dbReference>
<dbReference type="InterPro" id="IPR050508">
    <property type="entry name" value="Methyltransf_Superfamily"/>
</dbReference>
<keyword evidence="2" id="KW-0489">Methyltransferase</keyword>
<dbReference type="InterPro" id="IPR041698">
    <property type="entry name" value="Methyltransf_25"/>
</dbReference>
<sequence length="322" mass="35249">MTENAGSLGWDSYWLDTIENGAYQSGSELQKTLATTWNRFFTEQFSVKPEQFNLLDIACGNGVVTANAIEIATNLDTNVNFYCADFSEGAISAIKSQWPTVNASVADARELAFNDKQFDIIVSQFGIEYAGIQGIKEAVRVLSDCGILMFVMHLKGSGIYQECKNNLNIINEFKATEVVPLARNAFAAGYAIVNQTGSQRDFQNADILLAPAVEATKKLLAPASNTTVGKTLVKIFQDIGQMYGKMEQYSSADVLSWFDRVSDELDAYAERQNAMLSAAITDLDIANITEFLNSSSVIIDLFEPLPGQSGQSIGQILCCRKN</sequence>
<dbReference type="GO" id="GO:0008168">
    <property type="term" value="F:methyltransferase activity"/>
    <property type="evidence" value="ECO:0007669"/>
    <property type="project" value="UniProtKB-KW"/>
</dbReference>
<dbReference type="EMBL" id="VIKS01000012">
    <property type="protein sequence ID" value="TQV85467.1"/>
    <property type="molecule type" value="Genomic_DNA"/>
</dbReference>
<feature type="domain" description="Methyltransferase" evidence="1">
    <location>
        <begin position="55"/>
        <end position="144"/>
    </location>
</feature>
<evidence type="ECO:0000313" key="2">
    <source>
        <dbReference type="EMBL" id="TQV85467.1"/>
    </source>
</evidence>
<keyword evidence="2" id="KW-0808">Transferase</keyword>
<dbReference type="OrthoDB" id="9795634at2"/>